<organism evidence="1 2">
    <name type="scientific">Limnoglobus roseus</name>
    <dbReference type="NCBI Taxonomy" id="2598579"/>
    <lineage>
        <taxon>Bacteria</taxon>
        <taxon>Pseudomonadati</taxon>
        <taxon>Planctomycetota</taxon>
        <taxon>Planctomycetia</taxon>
        <taxon>Gemmatales</taxon>
        <taxon>Gemmataceae</taxon>
        <taxon>Limnoglobus</taxon>
    </lineage>
</organism>
<keyword evidence="2" id="KW-1185">Reference proteome</keyword>
<evidence type="ECO:0000313" key="2">
    <source>
        <dbReference type="Proteomes" id="UP000324974"/>
    </source>
</evidence>
<evidence type="ECO:0000313" key="1">
    <source>
        <dbReference type="EMBL" id="QEL16843.1"/>
    </source>
</evidence>
<accession>A0A5C1AF42</accession>
<name>A0A5C1AF42_9BACT</name>
<dbReference type="EMBL" id="CP042425">
    <property type="protein sequence ID" value="QEL16843.1"/>
    <property type="molecule type" value="Genomic_DNA"/>
</dbReference>
<evidence type="ECO:0008006" key="3">
    <source>
        <dbReference type="Google" id="ProtNLM"/>
    </source>
</evidence>
<protein>
    <recommendedName>
        <fullName evidence="3">Resolvase/invertase-type recombinase catalytic domain-containing protein</fullName>
    </recommendedName>
</protein>
<sequence length="60" mass="6964">MLPRKYDPTLPYQLIMYGRMSTRAQNSRSPDQQFDTVRTTAARLRYPWGVCDITAVGKKL</sequence>
<reference evidence="2" key="1">
    <citation type="submission" date="2019-08" db="EMBL/GenBank/DDBJ databases">
        <title>Limnoglobus roseus gen. nov., sp. nov., a novel freshwater planctomycete with a giant genome from the family Gemmataceae.</title>
        <authorList>
            <person name="Kulichevskaya I.S."/>
            <person name="Naumoff D.G."/>
            <person name="Miroshnikov K."/>
            <person name="Ivanova A."/>
            <person name="Philippov D.A."/>
            <person name="Hakobyan A."/>
            <person name="Rijpstra I.C."/>
            <person name="Sinninghe Damste J.S."/>
            <person name="Liesack W."/>
            <person name="Dedysh S.N."/>
        </authorList>
    </citation>
    <scope>NUCLEOTIDE SEQUENCE [LARGE SCALE GENOMIC DNA]</scope>
    <source>
        <strain evidence="2">PX52</strain>
    </source>
</reference>
<dbReference type="Proteomes" id="UP000324974">
    <property type="component" value="Chromosome"/>
</dbReference>
<proteinExistence type="predicted"/>
<dbReference type="KEGG" id="lrs:PX52LOC_03816"/>
<gene>
    <name evidence="1" type="ORF">PX52LOC_03816</name>
</gene>
<dbReference type="AlphaFoldDB" id="A0A5C1AF42"/>